<protein>
    <submittedName>
        <fullName evidence="1">Class I SAM-dependent methyltransferase</fullName>
    </submittedName>
</protein>
<dbReference type="EMBL" id="JAIGYQ010000015">
    <property type="protein sequence ID" value="MBX7491513.1"/>
    <property type="molecule type" value="Genomic_DNA"/>
</dbReference>
<organism evidence="1 2">
    <name type="scientific">Helicobacter turcicus</name>
    <dbReference type="NCBI Taxonomy" id="2867412"/>
    <lineage>
        <taxon>Bacteria</taxon>
        <taxon>Pseudomonadati</taxon>
        <taxon>Campylobacterota</taxon>
        <taxon>Epsilonproteobacteria</taxon>
        <taxon>Campylobacterales</taxon>
        <taxon>Helicobacteraceae</taxon>
        <taxon>Helicobacter</taxon>
    </lineage>
</organism>
<accession>A0ABS7JQ81</accession>
<sequence>MQEKSCRILRGGGGINILFFVDNDIKKQNTLIKVCNKEFAVKAPNAILCHDFDKVIVASVCGENIITQLLKSLKIAREKIDSTLIDFYQQGLRSFLEKFSYLLKDKNLKGAVAELGVYQGDSAKWINYYFKERKIYLFDTFEGYALGDINADKDDEAREFGEGHLCDTSIKMVMDKMTYPQNCVIKKGVFPQSAKGVEDDFVFVNLDPDLYKVVLAGLEFFYPRLVKGGAIIVSYFSPHNGPKRALDAFLTKHHLKTMPIPLGFGNGVALVKE</sequence>
<dbReference type="PANTHER" id="PTHR40036:SF1">
    <property type="entry name" value="MACROCIN O-METHYLTRANSFERASE"/>
    <property type="match status" value="1"/>
</dbReference>
<reference evidence="1 2" key="1">
    <citation type="submission" date="2021-08" db="EMBL/GenBank/DDBJ databases">
        <title>Helicobacter spp. isolated from feces of Anatolian Ground Squirrel (Spermophilus xanthoprymnus) in Turkey.</title>
        <authorList>
            <person name="Aydin F."/>
            <person name="Abay S."/>
            <person name="Kayman T."/>
            <person name="Karakaya E."/>
            <person name="Saticioglu I.B."/>
        </authorList>
    </citation>
    <scope>NUCLEOTIDE SEQUENCE [LARGE SCALE GENOMIC DNA]</scope>
    <source>
        <strain evidence="1 2">Faydin-H70</strain>
    </source>
</reference>
<evidence type="ECO:0000313" key="1">
    <source>
        <dbReference type="EMBL" id="MBX7491513.1"/>
    </source>
</evidence>
<keyword evidence="2" id="KW-1185">Reference proteome</keyword>
<dbReference type="Pfam" id="PF05711">
    <property type="entry name" value="TylF"/>
    <property type="match status" value="1"/>
</dbReference>
<dbReference type="GO" id="GO:0008168">
    <property type="term" value="F:methyltransferase activity"/>
    <property type="evidence" value="ECO:0007669"/>
    <property type="project" value="UniProtKB-KW"/>
</dbReference>
<name>A0ABS7JQ81_9HELI</name>
<evidence type="ECO:0000313" key="2">
    <source>
        <dbReference type="Proteomes" id="UP000700059"/>
    </source>
</evidence>
<keyword evidence="1" id="KW-0489">Methyltransferase</keyword>
<keyword evidence="1" id="KW-0808">Transferase</keyword>
<dbReference type="Proteomes" id="UP000700059">
    <property type="component" value="Unassembled WGS sequence"/>
</dbReference>
<dbReference type="PANTHER" id="PTHR40036">
    <property type="entry name" value="MACROCIN O-METHYLTRANSFERASE"/>
    <property type="match status" value="1"/>
</dbReference>
<dbReference type="InterPro" id="IPR008884">
    <property type="entry name" value="TylF_MeTrfase"/>
</dbReference>
<comment type="caution">
    <text evidence="1">The sequence shown here is derived from an EMBL/GenBank/DDBJ whole genome shotgun (WGS) entry which is preliminary data.</text>
</comment>
<dbReference type="GO" id="GO:0032259">
    <property type="term" value="P:methylation"/>
    <property type="evidence" value="ECO:0007669"/>
    <property type="project" value="UniProtKB-KW"/>
</dbReference>
<dbReference type="SUPFAM" id="SSF53335">
    <property type="entry name" value="S-adenosyl-L-methionine-dependent methyltransferases"/>
    <property type="match status" value="1"/>
</dbReference>
<gene>
    <name evidence="1" type="ORF">K4G57_08580</name>
</gene>
<proteinExistence type="predicted"/>
<dbReference type="Gene3D" id="3.40.50.150">
    <property type="entry name" value="Vaccinia Virus protein VP39"/>
    <property type="match status" value="1"/>
</dbReference>
<dbReference type="InterPro" id="IPR029063">
    <property type="entry name" value="SAM-dependent_MTases_sf"/>
</dbReference>